<keyword evidence="3" id="KW-1185">Reference proteome</keyword>
<reference evidence="3" key="1">
    <citation type="journal article" date="2011" name="BMC Genomics">
        <title>Complete genome sequence of the filamentous anoxygenic phototrophic bacterium Chloroflexus aurantiacus.</title>
        <authorList>
            <person name="Tang K.H."/>
            <person name="Barry K."/>
            <person name="Chertkov O."/>
            <person name="Dalin E."/>
            <person name="Han C.S."/>
            <person name="Hauser L.J."/>
            <person name="Honchak B.M."/>
            <person name="Karbach L.E."/>
            <person name="Land M.L."/>
            <person name="Lapidus A."/>
            <person name="Larimer F.W."/>
            <person name="Mikhailova N."/>
            <person name="Pitluck S."/>
            <person name="Pierson B.K."/>
            <person name="Blankenship R.E."/>
        </authorList>
    </citation>
    <scope>NUCLEOTIDE SEQUENCE [LARGE SCALE GENOMIC DNA]</scope>
    <source>
        <strain evidence="3">ATCC 29366 / DSM 635 / J-10-fl</strain>
    </source>
</reference>
<dbReference type="InterPro" id="IPR016032">
    <property type="entry name" value="Sig_transdc_resp-reg_C-effctor"/>
</dbReference>
<feature type="domain" description="Bacterial transcriptional activator" evidence="1">
    <location>
        <begin position="102"/>
        <end position="255"/>
    </location>
</feature>
<dbReference type="InterPro" id="IPR019734">
    <property type="entry name" value="TPR_rpt"/>
</dbReference>
<dbReference type="KEGG" id="cau:Caur_3820"/>
<evidence type="ECO:0000313" key="3">
    <source>
        <dbReference type="Proteomes" id="UP000002008"/>
    </source>
</evidence>
<sequence>MKRLSISLLGSMQVRLDDQEVTAFRSVKNRALLAYLSVEAHHPHDRSVLAGMFWPDHPETAARLNLRQALFALRKLLNVDGTEYIQVDSGTVRFNARADVWIDVVALTDLLAVCERHPHADRADCPICVMHLAEAVACYRGDFLSEMFVGDSFAVEEWILLKREWLRHQVLDALDDLTTFYLRQAAYDQAYRYAWRQIELDPLNENAHRQVMLAQALAGHRSAALSQYEHCRQVLAQDLGVEPAIETVLLAESIRTGDLKPSGVTGEARENTDFSSPNRHNLPVVQTPLIGRQLELDHLRQWLLAPDERLIVLVGEGGVGKSRLALAAARMVVQHFRDGVWFVPLVGIGTDARVVETDTLRELLATTIAGSIGLTLHGKTDPCTQLLNYLSGREILIWLDNFEHLLPATELLWAIVQSAPRVTILVTSRERLHFQSERILQLTGLPVPAADALDSDTFDSVKLFVARACRVWPAFTLNEANLAAIVQICRLLEGLPLGIELAASWVEQFTPMEIAAAIATNVDMLATTFQDFPERHRSVRATFIYSWRLLSPGEQTTLAQLAVFQGTWSREAALRVTQASLADLVALVHKSLVQVVAPGRYTLHTLVRHLAAEQVAAMPTIERVARDRHCSYYSELLAAHETHLRGDHQSTALTTLDAERPNIQVAWEWAIQTARRDDLAQAARSLHLFYKYRNYFQEGKELFARALDSSHQWPDTSAWQNLRGRLLVCMGDFALHLGQYAEADRLLEQSLTLLHDVPDGTRETALDIAHAMAYLGLVKERQGDYTAAKIMYQASLDRYRLLNDRSGMTTALRSIASVAEGLAQYAEAEGLLHESLALSQEIGNRRESALTLNLLGIVTEMQQRYTEACHYYRQSLQLFSEIGERWGMHLPLGNLGDVAFTLGNYQDAKSYYCAALKLLLTSWAVPYMLIQIYRVAAVLAAEDRAEQAVELLQLPLHHPALDQAFRERAEALNASLTAMLPPDRLAAAKVRGRGRTLVQVVNAIADLMPSFAHQETY</sequence>
<dbReference type="PATRIC" id="fig|324602.8.peg.4286"/>
<dbReference type="SUPFAM" id="SSF48452">
    <property type="entry name" value="TPR-like"/>
    <property type="match status" value="3"/>
</dbReference>
<organism evidence="2 3">
    <name type="scientific">Chloroflexus aurantiacus (strain ATCC 29366 / DSM 635 / J-10-fl)</name>
    <dbReference type="NCBI Taxonomy" id="324602"/>
    <lineage>
        <taxon>Bacteria</taxon>
        <taxon>Bacillati</taxon>
        <taxon>Chloroflexota</taxon>
        <taxon>Chloroflexia</taxon>
        <taxon>Chloroflexales</taxon>
        <taxon>Chloroflexineae</taxon>
        <taxon>Chloroflexaceae</taxon>
        <taxon>Chloroflexus</taxon>
    </lineage>
</organism>
<dbReference type="EMBL" id="CP000909">
    <property type="protein sequence ID" value="ABY36998.1"/>
    <property type="molecule type" value="Genomic_DNA"/>
</dbReference>
<evidence type="ECO:0000313" key="2">
    <source>
        <dbReference type="EMBL" id="ABY36998.1"/>
    </source>
</evidence>
<dbReference type="Gene3D" id="1.25.40.10">
    <property type="entry name" value="Tetratricopeptide repeat domain"/>
    <property type="match status" value="3"/>
</dbReference>
<dbReference type="SUPFAM" id="SSF52540">
    <property type="entry name" value="P-loop containing nucleoside triphosphate hydrolases"/>
    <property type="match status" value="1"/>
</dbReference>
<dbReference type="Pfam" id="PF13424">
    <property type="entry name" value="TPR_12"/>
    <property type="match status" value="2"/>
</dbReference>
<dbReference type="eggNOG" id="COG3903">
    <property type="taxonomic scope" value="Bacteria"/>
</dbReference>
<dbReference type="InterPro" id="IPR036388">
    <property type="entry name" value="WH-like_DNA-bd_sf"/>
</dbReference>
<dbReference type="SUPFAM" id="SSF46894">
    <property type="entry name" value="C-terminal effector domain of the bipartite response regulators"/>
    <property type="match status" value="1"/>
</dbReference>
<dbReference type="AlphaFoldDB" id="A9WCN6"/>
<protein>
    <submittedName>
        <fullName evidence="2">Transcriptional activator domain</fullName>
    </submittedName>
</protein>
<dbReference type="InterPro" id="IPR011990">
    <property type="entry name" value="TPR-like_helical_dom_sf"/>
</dbReference>
<dbReference type="PANTHER" id="PTHR47691:SF3">
    <property type="entry name" value="HTH-TYPE TRANSCRIPTIONAL REGULATOR RV0890C-RELATED"/>
    <property type="match status" value="1"/>
</dbReference>
<dbReference type="eggNOG" id="COG3629">
    <property type="taxonomic scope" value="Bacteria"/>
</dbReference>
<dbReference type="PRINTS" id="PR00364">
    <property type="entry name" value="DISEASERSIST"/>
</dbReference>
<dbReference type="InterPro" id="IPR005158">
    <property type="entry name" value="BTAD"/>
</dbReference>
<accession>A9WCN6</accession>
<dbReference type="GO" id="GO:0003677">
    <property type="term" value="F:DNA binding"/>
    <property type="evidence" value="ECO:0007669"/>
    <property type="project" value="InterPro"/>
</dbReference>
<dbReference type="Proteomes" id="UP000002008">
    <property type="component" value="Chromosome"/>
</dbReference>
<dbReference type="RefSeq" id="WP_012259651.1">
    <property type="nucleotide sequence ID" value="NC_010175.1"/>
</dbReference>
<dbReference type="SMART" id="SM01043">
    <property type="entry name" value="BTAD"/>
    <property type="match status" value="1"/>
</dbReference>
<dbReference type="STRING" id="324602.Caur_3820"/>
<dbReference type="PANTHER" id="PTHR47691">
    <property type="entry name" value="REGULATOR-RELATED"/>
    <property type="match status" value="1"/>
</dbReference>
<proteinExistence type="predicted"/>
<dbReference type="SMART" id="SM00028">
    <property type="entry name" value="TPR"/>
    <property type="match status" value="6"/>
</dbReference>
<dbReference type="HOGENOM" id="CLU_004665_1_4_0"/>
<dbReference type="Pfam" id="PF03704">
    <property type="entry name" value="BTAD"/>
    <property type="match status" value="1"/>
</dbReference>
<evidence type="ECO:0000259" key="1">
    <source>
        <dbReference type="SMART" id="SM01043"/>
    </source>
</evidence>
<name>A9WCN6_CHLAA</name>
<dbReference type="Gene3D" id="1.10.10.10">
    <property type="entry name" value="Winged helix-like DNA-binding domain superfamily/Winged helix DNA-binding domain"/>
    <property type="match status" value="1"/>
</dbReference>
<dbReference type="InterPro" id="IPR027417">
    <property type="entry name" value="P-loop_NTPase"/>
</dbReference>
<gene>
    <name evidence="2" type="ordered locus">Caur_3820</name>
</gene>
<dbReference type="InParanoid" id="A9WCN6"/>
<dbReference type="EnsemblBacteria" id="ABY36998">
    <property type="protein sequence ID" value="ABY36998"/>
    <property type="gene ID" value="Caur_3820"/>
</dbReference>
<dbReference type="GO" id="GO:0006355">
    <property type="term" value="P:regulation of DNA-templated transcription"/>
    <property type="evidence" value="ECO:0007669"/>
    <property type="project" value="InterPro"/>
</dbReference>
<dbReference type="Gene3D" id="3.40.50.300">
    <property type="entry name" value="P-loop containing nucleotide triphosphate hydrolases"/>
    <property type="match status" value="1"/>
</dbReference>